<dbReference type="InterPro" id="IPR058163">
    <property type="entry name" value="LysR-type_TF_proteobact-type"/>
</dbReference>
<reference evidence="7 9" key="2">
    <citation type="submission" date="2021-01" db="EMBL/GenBank/DDBJ databases">
        <title>Draft genomes of Rhodovulum sulfidophilum.</title>
        <authorList>
            <person name="Guzman M.S."/>
        </authorList>
    </citation>
    <scope>NUCLEOTIDE SEQUENCE [LARGE SCALE GENOMIC DNA]</scope>
    <source>
        <strain evidence="7 9">AB35</strain>
    </source>
</reference>
<dbReference type="PATRIC" id="fig|35806.4.peg.3516"/>
<evidence type="ECO:0000256" key="3">
    <source>
        <dbReference type="ARBA" id="ARBA00023125"/>
    </source>
</evidence>
<dbReference type="PROSITE" id="PS50931">
    <property type="entry name" value="HTH_LYSR"/>
    <property type="match status" value="1"/>
</dbReference>
<evidence type="ECO:0000313" key="7">
    <source>
        <dbReference type="EMBL" id="MBL3609045.1"/>
    </source>
</evidence>
<dbReference type="PANTHER" id="PTHR30537:SF3">
    <property type="entry name" value="TRANSCRIPTIONAL REGULATORY PROTEIN"/>
    <property type="match status" value="1"/>
</dbReference>
<dbReference type="GO" id="GO:0043565">
    <property type="term" value="F:sequence-specific DNA binding"/>
    <property type="evidence" value="ECO:0007669"/>
    <property type="project" value="TreeGrafter"/>
</dbReference>
<name>A0A0D6B5Y2_RHOSU</name>
<dbReference type="KEGG" id="rsu:NHU_03424"/>
<dbReference type="EMBL" id="AP014800">
    <property type="protein sequence ID" value="BAQ70558.1"/>
    <property type="molecule type" value="Genomic_DNA"/>
</dbReference>
<dbReference type="SUPFAM" id="SSF46785">
    <property type="entry name" value="Winged helix' DNA-binding domain"/>
    <property type="match status" value="1"/>
</dbReference>
<protein>
    <submittedName>
        <fullName evidence="7">LysR family transcriptional regulator</fullName>
    </submittedName>
    <submittedName>
        <fullName evidence="6">Transcriptional regulator, LysR family</fullName>
    </submittedName>
</protein>
<gene>
    <name evidence="7" type="ORF">JMM60_09560</name>
    <name evidence="6" type="ORF">NHU_03424</name>
</gene>
<evidence type="ECO:0000259" key="5">
    <source>
        <dbReference type="PROSITE" id="PS50931"/>
    </source>
</evidence>
<organism evidence="6 8">
    <name type="scientific">Rhodovulum sulfidophilum</name>
    <name type="common">Rhodobacter sulfidophilus</name>
    <dbReference type="NCBI Taxonomy" id="35806"/>
    <lineage>
        <taxon>Bacteria</taxon>
        <taxon>Pseudomonadati</taxon>
        <taxon>Pseudomonadota</taxon>
        <taxon>Alphaproteobacteria</taxon>
        <taxon>Rhodobacterales</taxon>
        <taxon>Paracoccaceae</taxon>
        <taxon>Rhodovulum</taxon>
    </lineage>
</organism>
<dbReference type="Gene3D" id="1.10.10.10">
    <property type="entry name" value="Winged helix-like DNA-binding domain superfamily/Winged helix DNA-binding domain"/>
    <property type="match status" value="1"/>
</dbReference>
<feature type="domain" description="HTH lysR-type" evidence="5">
    <location>
        <begin position="4"/>
        <end position="61"/>
    </location>
</feature>
<dbReference type="GeneID" id="93537700"/>
<dbReference type="Pfam" id="PF00126">
    <property type="entry name" value="HTH_1"/>
    <property type="match status" value="1"/>
</dbReference>
<keyword evidence="2" id="KW-0805">Transcription regulation</keyword>
<evidence type="ECO:0000256" key="1">
    <source>
        <dbReference type="ARBA" id="ARBA00009437"/>
    </source>
</evidence>
<evidence type="ECO:0000256" key="2">
    <source>
        <dbReference type="ARBA" id="ARBA00023015"/>
    </source>
</evidence>
<reference evidence="6 8" key="1">
    <citation type="submission" date="2015-02" db="EMBL/GenBank/DDBJ databases">
        <title>Genome sequene of Rhodovulum sulfidophilum DSM 2351.</title>
        <authorList>
            <person name="Nagao N."/>
        </authorList>
    </citation>
    <scope>NUCLEOTIDE SEQUENCE [LARGE SCALE GENOMIC DNA]</scope>
    <source>
        <strain evidence="6 8">DSM 2351</strain>
    </source>
</reference>
<dbReference type="Proteomes" id="UP000604473">
    <property type="component" value="Unassembled WGS sequence"/>
</dbReference>
<dbReference type="Pfam" id="PF03466">
    <property type="entry name" value="LysR_substrate"/>
    <property type="match status" value="1"/>
</dbReference>
<accession>A0A0D6B5Y2</accession>
<dbReference type="Proteomes" id="UP000064912">
    <property type="component" value="Chromosome"/>
</dbReference>
<dbReference type="GO" id="GO:0003700">
    <property type="term" value="F:DNA-binding transcription factor activity"/>
    <property type="evidence" value="ECO:0007669"/>
    <property type="project" value="InterPro"/>
</dbReference>
<dbReference type="InterPro" id="IPR000847">
    <property type="entry name" value="LysR_HTH_N"/>
</dbReference>
<dbReference type="EMBL" id="JAESJJ010000010">
    <property type="protein sequence ID" value="MBL3609045.1"/>
    <property type="molecule type" value="Genomic_DNA"/>
</dbReference>
<comment type="similarity">
    <text evidence="1">Belongs to the LysR transcriptional regulatory family.</text>
</comment>
<dbReference type="RefSeq" id="WP_042456532.1">
    <property type="nucleotide sequence ID" value="NZ_CP015421.1"/>
</dbReference>
<dbReference type="SUPFAM" id="SSF53850">
    <property type="entry name" value="Periplasmic binding protein-like II"/>
    <property type="match status" value="1"/>
</dbReference>
<sequence>MDVDNWDEIRTAFHVARLGTVSGAAEALGVHHATVIRHVDALEDRLGVKLFQRHARGYTPTEAGEELLRVAQVTADQFSQLAGRLRGRGAAMTGELTVTTVDSLTPLLVPVLSGFQAEHPELTLRLMADSRLYRLEYGEAHVAVRAGSQPDEPDNIVQRLYTLRYALYANAGYVAAHGRLGEDLAAHCYVGPSDEDHRAPFNRWLKANVPAGRVGFRASDARAQVEAVAAGAGIGFVPVWWAERLPGLEQMHPPLAEWDVPLWLVTHVDLHRTAKVQSLTTRLKDAAKEWP</sequence>
<dbReference type="PANTHER" id="PTHR30537">
    <property type="entry name" value="HTH-TYPE TRANSCRIPTIONAL REGULATOR"/>
    <property type="match status" value="1"/>
</dbReference>
<proteinExistence type="inferred from homology"/>
<evidence type="ECO:0000256" key="4">
    <source>
        <dbReference type="ARBA" id="ARBA00023163"/>
    </source>
</evidence>
<dbReference type="Gene3D" id="3.40.190.290">
    <property type="match status" value="1"/>
</dbReference>
<dbReference type="InterPro" id="IPR036390">
    <property type="entry name" value="WH_DNA-bd_sf"/>
</dbReference>
<evidence type="ECO:0000313" key="6">
    <source>
        <dbReference type="EMBL" id="BAQ70558.1"/>
    </source>
</evidence>
<dbReference type="eggNOG" id="COG0583">
    <property type="taxonomic scope" value="Bacteria"/>
</dbReference>
<evidence type="ECO:0000313" key="9">
    <source>
        <dbReference type="Proteomes" id="UP000604473"/>
    </source>
</evidence>
<keyword evidence="3" id="KW-0238">DNA-binding</keyword>
<dbReference type="InterPro" id="IPR005119">
    <property type="entry name" value="LysR_subst-bd"/>
</dbReference>
<keyword evidence="4" id="KW-0804">Transcription</keyword>
<dbReference type="InterPro" id="IPR036388">
    <property type="entry name" value="WH-like_DNA-bd_sf"/>
</dbReference>
<keyword evidence="9" id="KW-1185">Reference proteome</keyword>
<evidence type="ECO:0000313" key="8">
    <source>
        <dbReference type="Proteomes" id="UP000064912"/>
    </source>
</evidence>
<dbReference type="AlphaFoldDB" id="A0A0D6B5Y2"/>
<dbReference type="GO" id="GO:0006351">
    <property type="term" value="P:DNA-templated transcription"/>
    <property type="evidence" value="ECO:0007669"/>
    <property type="project" value="TreeGrafter"/>
</dbReference>